<dbReference type="PANTHER" id="PTHR47683">
    <property type="entry name" value="PSEUDOURIDINE SYNTHASE FAMILY PROTEIN-RELATED"/>
    <property type="match status" value="1"/>
</dbReference>
<dbReference type="GO" id="GO:0016853">
    <property type="term" value="F:isomerase activity"/>
    <property type="evidence" value="ECO:0007669"/>
    <property type="project" value="UniProtKB-KW"/>
</dbReference>
<evidence type="ECO:0000256" key="3">
    <source>
        <dbReference type="PROSITE-ProRule" id="PRU00182"/>
    </source>
</evidence>
<evidence type="ECO:0000256" key="5">
    <source>
        <dbReference type="SAM" id="MobiDB-lite"/>
    </source>
</evidence>
<evidence type="ECO:0000256" key="4">
    <source>
        <dbReference type="RuleBase" id="RU003887"/>
    </source>
</evidence>
<dbReference type="InterPro" id="IPR036986">
    <property type="entry name" value="S4_RNA-bd_sf"/>
</dbReference>
<dbReference type="SUPFAM" id="SSF55120">
    <property type="entry name" value="Pseudouridine synthase"/>
    <property type="match status" value="1"/>
</dbReference>
<dbReference type="Gene3D" id="3.30.70.1560">
    <property type="entry name" value="Alpha-L RNA-binding motif"/>
    <property type="match status" value="1"/>
</dbReference>
<dbReference type="InterPro" id="IPR050343">
    <property type="entry name" value="RsuA_PseudoU_synthase"/>
</dbReference>
<dbReference type="InterPro" id="IPR020094">
    <property type="entry name" value="TruA/RsuA/RluB/E/F_N"/>
</dbReference>
<dbReference type="CDD" id="cd02870">
    <property type="entry name" value="PseudoU_synth_RsuA_like"/>
    <property type="match status" value="1"/>
</dbReference>
<feature type="domain" description="RNA-binding S4" evidence="6">
    <location>
        <begin position="53"/>
        <end position="115"/>
    </location>
</feature>
<dbReference type="Gene3D" id="3.10.290.10">
    <property type="entry name" value="RNA-binding S4 domain"/>
    <property type="match status" value="1"/>
</dbReference>
<protein>
    <recommendedName>
        <fullName evidence="4">Pseudouridine synthase</fullName>
        <ecNumber evidence="4">5.4.99.-</ecNumber>
    </recommendedName>
</protein>
<dbReference type="InterPro" id="IPR042092">
    <property type="entry name" value="PsdUridine_s_RsuA/RluB/E/F_cat"/>
</dbReference>
<evidence type="ECO:0000256" key="2">
    <source>
        <dbReference type="ARBA" id="ARBA00023235"/>
    </source>
</evidence>
<evidence type="ECO:0000256" key="1">
    <source>
        <dbReference type="ARBA" id="ARBA00008348"/>
    </source>
</evidence>
<gene>
    <name evidence="7" type="ORF">RM520_00495</name>
</gene>
<dbReference type="SUPFAM" id="SSF55174">
    <property type="entry name" value="Alpha-L RNA-binding motif"/>
    <property type="match status" value="1"/>
</dbReference>
<dbReference type="EMBL" id="JAVRHU010000001">
    <property type="protein sequence ID" value="MDT0620078.1"/>
    <property type="molecule type" value="Genomic_DNA"/>
</dbReference>
<dbReference type="InterPro" id="IPR018496">
    <property type="entry name" value="PsdUridine_synth_RsuA/RluB_CS"/>
</dbReference>
<proteinExistence type="inferred from homology"/>
<keyword evidence="2 4" id="KW-0413">Isomerase</keyword>
<dbReference type="Proteomes" id="UP001250662">
    <property type="component" value="Unassembled WGS sequence"/>
</dbReference>
<dbReference type="EC" id="5.4.99.-" evidence="4"/>
<dbReference type="NCBIfam" id="TIGR00093">
    <property type="entry name" value="pseudouridine synthase"/>
    <property type="match status" value="1"/>
</dbReference>
<comment type="similarity">
    <text evidence="1 4">Belongs to the pseudouridine synthase RsuA family.</text>
</comment>
<accession>A0ABU3BC74</accession>
<name>A0ABU3BC74_9FLAO</name>
<organism evidence="7 8">
    <name type="scientific">Croceitalea vernalis</name>
    <dbReference type="NCBI Taxonomy" id="3075599"/>
    <lineage>
        <taxon>Bacteria</taxon>
        <taxon>Pseudomonadati</taxon>
        <taxon>Bacteroidota</taxon>
        <taxon>Flavobacteriia</taxon>
        <taxon>Flavobacteriales</taxon>
        <taxon>Flavobacteriaceae</taxon>
        <taxon>Croceitalea</taxon>
    </lineage>
</organism>
<sequence>MAKSDYKGKRKPNSDSNKNRPTGGFRKKKDFSRSTPPKKRKAPPKTNTNPDAIRLNKYIANAGVCSRREADTYIAAGSVTVNGKVVSEMGYKVMLTDDVRYDGQRLNPEKKEYILLNKPKGFITTTNDEKGRRTVMELISSSSNNRLFPVGRLDRNTTGLLMFTNDGDITKKLTHPKFGVRKIYHVVLDKNVTLADLKKIQAGLELEDGPVQVDEVSYISGTTKKEIGIEIHSGRNRIVRRIFEHLEYKVVKLDRVVFAGLTKKDLPRGHWRNLTAQEVINLGMIK</sequence>
<dbReference type="CDD" id="cd00165">
    <property type="entry name" value="S4"/>
    <property type="match status" value="1"/>
</dbReference>
<dbReference type="RefSeq" id="WP_311386600.1">
    <property type="nucleotide sequence ID" value="NZ_JAVRHU010000001.1"/>
</dbReference>
<dbReference type="PANTHER" id="PTHR47683:SF2">
    <property type="entry name" value="RNA-BINDING S4 DOMAIN-CONTAINING PROTEIN"/>
    <property type="match status" value="1"/>
</dbReference>
<dbReference type="Pfam" id="PF00849">
    <property type="entry name" value="PseudoU_synth_2"/>
    <property type="match status" value="1"/>
</dbReference>
<evidence type="ECO:0000313" key="8">
    <source>
        <dbReference type="Proteomes" id="UP001250662"/>
    </source>
</evidence>
<evidence type="ECO:0000259" key="6">
    <source>
        <dbReference type="SMART" id="SM00363"/>
    </source>
</evidence>
<evidence type="ECO:0000313" key="7">
    <source>
        <dbReference type="EMBL" id="MDT0620078.1"/>
    </source>
</evidence>
<keyword evidence="8" id="KW-1185">Reference proteome</keyword>
<dbReference type="PROSITE" id="PS01149">
    <property type="entry name" value="PSI_RSU"/>
    <property type="match status" value="1"/>
</dbReference>
<comment type="caution">
    <text evidence="7">The sequence shown here is derived from an EMBL/GenBank/DDBJ whole genome shotgun (WGS) entry which is preliminary data.</text>
</comment>
<feature type="region of interest" description="Disordered" evidence="5">
    <location>
        <begin position="1"/>
        <end position="51"/>
    </location>
</feature>
<reference evidence="7 8" key="1">
    <citation type="submission" date="2023-09" db="EMBL/GenBank/DDBJ databases">
        <authorList>
            <person name="Rey-Velasco X."/>
        </authorList>
    </citation>
    <scope>NUCLEOTIDE SEQUENCE [LARGE SCALE GENOMIC DNA]</scope>
    <source>
        <strain evidence="7 8">P007</strain>
    </source>
</reference>
<dbReference type="InterPro" id="IPR006145">
    <property type="entry name" value="PsdUridine_synth_RsuA/RluA"/>
</dbReference>
<dbReference type="InterPro" id="IPR000748">
    <property type="entry name" value="PsdUridine_synth_RsuA/RluB/E/F"/>
</dbReference>
<dbReference type="InterPro" id="IPR002942">
    <property type="entry name" value="S4_RNA-bd"/>
</dbReference>
<dbReference type="Pfam" id="PF01479">
    <property type="entry name" value="S4"/>
    <property type="match status" value="1"/>
</dbReference>
<feature type="compositionally biased region" description="Basic residues" evidence="5">
    <location>
        <begin position="25"/>
        <end position="43"/>
    </location>
</feature>
<dbReference type="SMART" id="SM00363">
    <property type="entry name" value="S4"/>
    <property type="match status" value="1"/>
</dbReference>
<dbReference type="InterPro" id="IPR020103">
    <property type="entry name" value="PsdUridine_synth_cat_dom_sf"/>
</dbReference>
<dbReference type="PROSITE" id="PS50889">
    <property type="entry name" value="S4"/>
    <property type="match status" value="1"/>
</dbReference>
<dbReference type="Gene3D" id="3.30.70.580">
    <property type="entry name" value="Pseudouridine synthase I, catalytic domain, N-terminal subdomain"/>
    <property type="match status" value="1"/>
</dbReference>
<keyword evidence="3" id="KW-0694">RNA-binding</keyword>